<dbReference type="PROSITE" id="PS51083">
    <property type="entry name" value="ZF_HIT"/>
    <property type="match status" value="1"/>
</dbReference>
<dbReference type="AlphaFoldDB" id="A0A1B0D971"/>
<dbReference type="Gene3D" id="3.30.60.190">
    <property type="match status" value="1"/>
</dbReference>
<dbReference type="PANTHER" id="PTHR15555:SF0">
    <property type="entry name" value="ZINC FINGER HIT DOMAIN-CONTAINING PROTEIN 2"/>
    <property type="match status" value="1"/>
</dbReference>
<dbReference type="EnsemblMetazoa" id="PPAI004183-RA">
    <property type="protein sequence ID" value="PPAI004183-PA"/>
    <property type="gene ID" value="PPAI004183"/>
</dbReference>
<reference evidence="3" key="1">
    <citation type="submission" date="2022-08" db="UniProtKB">
        <authorList>
            <consortium name="EnsemblMetazoa"/>
        </authorList>
    </citation>
    <scope>IDENTIFICATION</scope>
    <source>
        <strain evidence="3">Israel</strain>
    </source>
</reference>
<keyword evidence="1" id="KW-0862">Zinc</keyword>
<keyword evidence="4" id="KW-1185">Reference proteome</keyword>
<feature type="compositionally biased region" description="Acidic residues" evidence="2">
    <location>
        <begin position="99"/>
        <end position="109"/>
    </location>
</feature>
<dbReference type="VEuPathDB" id="VectorBase:PPAI004183"/>
<keyword evidence="1" id="KW-0863">Zinc-finger</keyword>
<dbReference type="InterPro" id="IPR007529">
    <property type="entry name" value="Znf_HIT"/>
</dbReference>
<proteinExistence type="predicted"/>
<protein>
    <submittedName>
        <fullName evidence="3">Uncharacterized protein</fullName>
    </submittedName>
</protein>
<dbReference type="PANTHER" id="PTHR15555">
    <property type="entry name" value="ZINC FINGER HIT DOMAIN CONTAINING PROTEIN 2 PROTEIN FON -RELATED"/>
    <property type="match status" value="1"/>
</dbReference>
<dbReference type="SUPFAM" id="SSF144232">
    <property type="entry name" value="HIT/MYND zinc finger-like"/>
    <property type="match status" value="1"/>
</dbReference>
<dbReference type="InterPro" id="IPR039646">
    <property type="entry name" value="ZNHIT2"/>
</dbReference>
<sequence>MSSDDKCQLCSKEKAKYSCPRCNILYCSVPCYRCEAHLQCSESFYKQCIEEELASNASNQVSESAKKMHEILKRMQDLEDPGDDIEEIIPPLDGSSGESDLDSDDDTPESDLAARLEGVDLNDPEAVWSKLTSTERQEFESIVHAGDISSLVPMYTPWWVENQEKLVQEVQLPGTPATSHPEILSDIKPFRDISSKPPAPCVRHNLTNILASYAFSVKYFNGEFLAHPQEFSGFLVSICGNIKNNSNYASDALAVESVAHEARNEGVPVDKEDVLMMKEDVEMIQKGQGTLAALSDIHRILLAAKKAKGEEKKSAKGPFSKRFVDPQGREFKDIEKSRIGVYIKKIDFFLAYAKDVL</sequence>
<dbReference type="CDD" id="cd23024">
    <property type="entry name" value="zf-HIT_ZNHIT2-3"/>
    <property type="match status" value="1"/>
</dbReference>
<evidence type="ECO:0000313" key="4">
    <source>
        <dbReference type="Proteomes" id="UP000092462"/>
    </source>
</evidence>
<feature type="compositionally biased region" description="Acidic residues" evidence="2">
    <location>
        <begin position="78"/>
        <end position="87"/>
    </location>
</feature>
<keyword evidence="1" id="KW-0479">Metal-binding</keyword>
<accession>A0A1B0D971</accession>
<evidence type="ECO:0000256" key="1">
    <source>
        <dbReference type="PROSITE-ProRule" id="PRU00453"/>
    </source>
</evidence>
<evidence type="ECO:0000313" key="3">
    <source>
        <dbReference type="EnsemblMetazoa" id="PPAI004183-PA"/>
    </source>
</evidence>
<dbReference type="VEuPathDB" id="VectorBase:PPAPM1_012115"/>
<dbReference type="Pfam" id="PF04438">
    <property type="entry name" value="zf-HIT"/>
    <property type="match status" value="1"/>
</dbReference>
<dbReference type="EMBL" id="AJVK01004262">
    <property type="status" value="NOT_ANNOTATED_CDS"/>
    <property type="molecule type" value="Genomic_DNA"/>
</dbReference>
<name>A0A1B0D971_PHLPP</name>
<evidence type="ECO:0000256" key="2">
    <source>
        <dbReference type="SAM" id="MobiDB-lite"/>
    </source>
</evidence>
<dbReference type="Proteomes" id="UP000092462">
    <property type="component" value="Unassembled WGS sequence"/>
</dbReference>
<dbReference type="GO" id="GO:0008270">
    <property type="term" value="F:zinc ion binding"/>
    <property type="evidence" value="ECO:0007669"/>
    <property type="project" value="UniProtKB-UniRule"/>
</dbReference>
<organism evidence="3 4">
    <name type="scientific">Phlebotomus papatasi</name>
    <name type="common">Sandfly</name>
    <dbReference type="NCBI Taxonomy" id="29031"/>
    <lineage>
        <taxon>Eukaryota</taxon>
        <taxon>Metazoa</taxon>
        <taxon>Ecdysozoa</taxon>
        <taxon>Arthropoda</taxon>
        <taxon>Hexapoda</taxon>
        <taxon>Insecta</taxon>
        <taxon>Pterygota</taxon>
        <taxon>Neoptera</taxon>
        <taxon>Endopterygota</taxon>
        <taxon>Diptera</taxon>
        <taxon>Nematocera</taxon>
        <taxon>Psychodoidea</taxon>
        <taxon>Psychodidae</taxon>
        <taxon>Phlebotomus</taxon>
        <taxon>Phlebotomus</taxon>
    </lineage>
</organism>
<feature type="region of interest" description="Disordered" evidence="2">
    <location>
        <begin position="76"/>
        <end position="110"/>
    </location>
</feature>